<organism evidence="8 9">
    <name type="scientific">Sporothrix eucalyptigena</name>
    <dbReference type="NCBI Taxonomy" id="1812306"/>
    <lineage>
        <taxon>Eukaryota</taxon>
        <taxon>Fungi</taxon>
        <taxon>Dikarya</taxon>
        <taxon>Ascomycota</taxon>
        <taxon>Pezizomycotina</taxon>
        <taxon>Sordariomycetes</taxon>
        <taxon>Sordariomycetidae</taxon>
        <taxon>Ophiostomatales</taxon>
        <taxon>Ophiostomataceae</taxon>
        <taxon>Sporothrix</taxon>
    </lineage>
</organism>
<evidence type="ECO:0000256" key="6">
    <source>
        <dbReference type="RuleBase" id="RU000461"/>
    </source>
</evidence>
<dbReference type="PRINTS" id="PR00463">
    <property type="entry name" value="EP450I"/>
</dbReference>
<keyword evidence="3 6" id="KW-0349">Heme</keyword>
<keyword evidence="7" id="KW-0732">Signal</keyword>
<evidence type="ECO:0000256" key="3">
    <source>
        <dbReference type="ARBA" id="ARBA00022617"/>
    </source>
</evidence>
<keyword evidence="5 6" id="KW-0408">Iron</keyword>
<dbReference type="PANTHER" id="PTHR24305">
    <property type="entry name" value="CYTOCHROME P450"/>
    <property type="match status" value="1"/>
</dbReference>
<comment type="cofactor">
    <cofactor evidence="1">
        <name>heme</name>
        <dbReference type="ChEBI" id="CHEBI:30413"/>
    </cofactor>
</comment>
<dbReference type="PROSITE" id="PS00086">
    <property type="entry name" value="CYTOCHROME_P450"/>
    <property type="match status" value="1"/>
</dbReference>
<evidence type="ECO:0000256" key="1">
    <source>
        <dbReference type="ARBA" id="ARBA00001971"/>
    </source>
</evidence>
<evidence type="ECO:0000256" key="7">
    <source>
        <dbReference type="SAM" id="SignalP"/>
    </source>
</evidence>
<dbReference type="Proteomes" id="UP001642482">
    <property type="component" value="Unassembled WGS sequence"/>
</dbReference>
<dbReference type="SUPFAM" id="SSF48264">
    <property type="entry name" value="Cytochrome P450"/>
    <property type="match status" value="1"/>
</dbReference>
<dbReference type="InterPro" id="IPR017972">
    <property type="entry name" value="Cyt_P450_CS"/>
</dbReference>
<dbReference type="InterPro" id="IPR050121">
    <property type="entry name" value="Cytochrome_P450_monoxygenase"/>
</dbReference>
<gene>
    <name evidence="8" type="ORF">SEUCBS140593_002323</name>
</gene>
<dbReference type="Gene3D" id="1.10.630.10">
    <property type="entry name" value="Cytochrome P450"/>
    <property type="match status" value="1"/>
</dbReference>
<accession>A0ABP0B5Q6</accession>
<dbReference type="PRINTS" id="PR00385">
    <property type="entry name" value="P450"/>
</dbReference>
<evidence type="ECO:0000256" key="2">
    <source>
        <dbReference type="ARBA" id="ARBA00010617"/>
    </source>
</evidence>
<evidence type="ECO:0000313" key="9">
    <source>
        <dbReference type="Proteomes" id="UP001642482"/>
    </source>
</evidence>
<evidence type="ECO:0000256" key="5">
    <source>
        <dbReference type="ARBA" id="ARBA00023004"/>
    </source>
</evidence>
<keyword evidence="6" id="KW-0503">Monooxygenase</keyword>
<comment type="caution">
    <text evidence="8">The sequence shown here is derived from an EMBL/GenBank/DDBJ whole genome shotgun (WGS) entry which is preliminary data.</text>
</comment>
<keyword evidence="9" id="KW-1185">Reference proteome</keyword>
<dbReference type="InterPro" id="IPR001128">
    <property type="entry name" value="Cyt_P450"/>
</dbReference>
<evidence type="ECO:0000313" key="8">
    <source>
        <dbReference type="EMBL" id="CAK7214830.1"/>
    </source>
</evidence>
<name>A0ABP0B5Q6_9PEZI</name>
<protein>
    <recommendedName>
        <fullName evidence="10">Cytochrome P450</fullName>
    </recommendedName>
</protein>
<evidence type="ECO:0008006" key="10">
    <source>
        <dbReference type="Google" id="ProtNLM"/>
    </source>
</evidence>
<sequence length="546" mass="60853">MLVLLLLGILVVVTASSMHRLFAQTLSSIPGPRLAAVSRLWYAYQVRNGRLLQLATTLHQRYGPVVRVAPNEVWLNSPEAFKIIYNPSHGFDKSDFYLCTVLFHPETDWRRPFHLAFPDTLDLLSERDMKRYRQQRRLIGPVYHETNMSKFAAVIDGVLSKAVAELKSLDGAEVDLKEWMHIVAVECLGAVVLSWSPGFLKAHSDFGSSSAGYYNWRRKSVFGLFPAFVIADFHSGGGGFVLKAFTHIWRLAYETRKDFKSFFPAVSTRISARVRKALKVKAQDPVVVSGKGKSDLLGDLIDLHRAKPDFQETYLRRMAVTNFGAGHETMCSALTAAMAMIGSHPEVMQTIAKEVRAVNDKGKPKHNITSARDAATKIPFTAASIKEAQRLHPAIGMSLSRVVPPPANPGDLPLELHGHILPPGTVVGCSPPALHRNPDIFGKDADFYKPGRWLDEECDPAQRRMMERINLTWGGGARTCPGRYLAELVVYKTVVALVRNFDVEATMPADKDIHYYFLAMLEGAKACFHIRKDEKESGSEPDSEPD</sequence>
<reference evidence="8 9" key="1">
    <citation type="submission" date="2024-01" db="EMBL/GenBank/DDBJ databases">
        <authorList>
            <person name="Allen C."/>
            <person name="Tagirdzhanova G."/>
        </authorList>
    </citation>
    <scope>NUCLEOTIDE SEQUENCE [LARGE SCALE GENOMIC DNA]</scope>
</reference>
<keyword evidence="4 6" id="KW-0479">Metal-binding</keyword>
<feature type="signal peptide" evidence="7">
    <location>
        <begin position="1"/>
        <end position="15"/>
    </location>
</feature>
<evidence type="ECO:0000256" key="4">
    <source>
        <dbReference type="ARBA" id="ARBA00022723"/>
    </source>
</evidence>
<dbReference type="InterPro" id="IPR036396">
    <property type="entry name" value="Cyt_P450_sf"/>
</dbReference>
<dbReference type="EMBL" id="CAWUHD010000015">
    <property type="protein sequence ID" value="CAK7214830.1"/>
    <property type="molecule type" value="Genomic_DNA"/>
</dbReference>
<dbReference type="InterPro" id="IPR002401">
    <property type="entry name" value="Cyt_P450_E_grp-I"/>
</dbReference>
<proteinExistence type="inferred from homology"/>
<dbReference type="PANTHER" id="PTHR24305:SF232">
    <property type="entry name" value="P450, PUTATIVE (EUROFUNG)-RELATED"/>
    <property type="match status" value="1"/>
</dbReference>
<keyword evidence="6" id="KW-0560">Oxidoreductase</keyword>
<feature type="chain" id="PRO_5046020027" description="Cytochrome P450" evidence="7">
    <location>
        <begin position="16"/>
        <end position="546"/>
    </location>
</feature>
<dbReference type="Pfam" id="PF00067">
    <property type="entry name" value="p450"/>
    <property type="match status" value="1"/>
</dbReference>
<comment type="similarity">
    <text evidence="2 6">Belongs to the cytochrome P450 family.</text>
</comment>